<feature type="domain" description="DNA replication/recombination mediator RecO N-terminal" evidence="4">
    <location>
        <begin position="5"/>
        <end position="78"/>
    </location>
</feature>
<sequence length="198" mass="23212">MYSLNKGIILNSYNYSDADKIFKIFTEELGIITVLGKGVRKINSKRGGLLDTLNFISFKAYQKKDFYYLTELKTLNNFKKIKSNLALSSWSFFILEVTSLLVPEHQKSPYIFSKLKDTLLSLEKKPNKRTIYKFLYFLIENEGYWSNTYYLTNPYLKKIFSNSKVSPKEQKDIDLFFITKIKEIAEKDLNSLLLLKSI</sequence>
<dbReference type="NCBIfam" id="TIGR00613">
    <property type="entry name" value="reco"/>
    <property type="match status" value="1"/>
</dbReference>
<dbReference type="InterPro" id="IPR022572">
    <property type="entry name" value="DNA_rep/recomb_RecO_N"/>
</dbReference>
<dbReference type="AlphaFoldDB" id="A0A7V5J1I0"/>
<evidence type="ECO:0000313" key="5">
    <source>
        <dbReference type="EMBL" id="HHH14175.1"/>
    </source>
</evidence>
<dbReference type="GO" id="GO:0043590">
    <property type="term" value="C:bacterial nucleoid"/>
    <property type="evidence" value="ECO:0007669"/>
    <property type="project" value="TreeGrafter"/>
</dbReference>
<dbReference type="InterPro" id="IPR003717">
    <property type="entry name" value="RecO"/>
</dbReference>
<accession>A0A7V5J1I0</accession>
<dbReference type="PANTHER" id="PTHR33991:SF1">
    <property type="entry name" value="DNA REPAIR PROTEIN RECO"/>
    <property type="match status" value="1"/>
</dbReference>
<organism evidence="5">
    <name type="scientific">candidate division WWE3 bacterium</name>
    <dbReference type="NCBI Taxonomy" id="2053526"/>
    <lineage>
        <taxon>Bacteria</taxon>
        <taxon>Katanobacteria</taxon>
    </lineage>
</organism>
<dbReference type="Pfam" id="PF11967">
    <property type="entry name" value="RecO_N"/>
    <property type="match status" value="1"/>
</dbReference>
<dbReference type="GO" id="GO:0006310">
    <property type="term" value="P:DNA recombination"/>
    <property type="evidence" value="ECO:0007669"/>
    <property type="project" value="UniProtKB-KW"/>
</dbReference>
<evidence type="ECO:0000256" key="1">
    <source>
        <dbReference type="ARBA" id="ARBA00022763"/>
    </source>
</evidence>
<reference evidence="5" key="1">
    <citation type="journal article" date="2020" name="mSystems">
        <title>Genome- and Community-Level Interaction Insights into Carbon Utilization and Element Cycling Functions of Hydrothermarchaeota in Hydrothermal Sediment.</title>
        <authorList>
            <person name="Zhou Z."/>
            <person name="Liu Y."/>
            <person name="Xu W."/>
            <person name="Pan J."/>
            <person name="Luo Z.H."/>
            <person name="Li M."/>
        </authorList>
    </citation>
    <scope>NUCLEOTIDE SEQUENCE [LARGE SCALE GENOMIC DNA]</scope>
    <source>
        <strain evidence="5">HyVt-517</strain>
    </source>
</reference>
<protein>
    <submittedName>
        <fullName evidence="5">DNA repair protein RecO</fullName>
    </submittedName>
</protein>
<evidence type="ECO:0000256" key="2">
    <source>
        <dbReference type="ARBA" id="ARBA00023172"/>
    </source>
</evidence>
<evidence type="ECO:0000259" key="4">
    <source>
        <dbReference type="Pfam" id="PF11967"/>
    </source>
</evidence>
<dbReference type="InterPro" id="IPR012340">
    <property type="entry name" value="NA-bd_OB-fold"/>
</dbReference>
<dbReference type="PANTHER" id="PTHR33991">
    <property type="entry name" value="DNA REPAIR PROTEIN RECO"/>
    <property type="match status" value="1"/>
</dbReference>
<dbReference type="InterPro" id="IPR037278">
    <property type="entry name" value="ARFGAP/RecO"/>
</dbReference>
<keyword evidence="3" id="KW-0234">DNA repair</keyword>
<name>A0A7V5J1I0_UNCKA</name>
<gene>
    <name evidence="5" type="primary">recO</name>
    <name evidence="5" type="ORF">ENJ78_00520</name>
</gene>
<evidence type="ECO:0000256" key="3">
    <source>
        <dbReference type="ARBA" id="ARBA00023204"/>
    </source>
</evidence>
<keyword evidence="2" id="KW-0233">DNA recombination</keyword>
<dbReference type="EMBL" id="DRNS01000038">
    <property type="protein sequence ID" value="HHH14175.1"/>
    <property type="molecule type" value="Genomic_DNA"/>
</dbReference>
<proteinExistence type="predicted"/>
<dbReference type="SUPFAM" id="SSF57863">
    <property type="entry name" value="ArfGap/RecO-like zinc finger"/>
    <property type="match status" value="1"/>
</dbReference>
<keyword evidence="1" id="KW-0227">DNA damage</keyword>
<dbReference type="SUPFAM" id="SSF50249">
    <property type="entry name" value="Nucleic acid-binding proteins"/>
    <property type="match status" value="1"/>
</dbReference>
<dbReference type="GO" id="GO:0006302">
    <property type="term" value="P:double-strand break repair"/>
    <property type="evidence" value="ECO:0007669"/>
    <property type="project" value="TreeGrafter"/>
</dbReference>
<dbReference type="Gene3D" id="2.40.50.140">
    <property type="entry name" value="Nucleic acid-binding proteins"/>
    <property type="match status" value="1"/>
</dbReference>
<dbReference type="Proteomes" id="UP000886106">
    <property type="component" value="Unassembled WGS sequence"/>
</dbReference>
<comment type="caution">
    <text evidence="5">The sequence shown here is derived from an EMBL/GenBank/DDBJ whole genome shotgun (WGS) entry which is preliminary data.</text>
</comment>